<organism evidence="4 5">
    <name type="scientific">Globodera rostochiensis</name>
    <name type="common">Golden nematode worm</name>
    <name type="synonym">Heterodera rostochiensis</name>
    <dbReference type="NCBI Taxonomy" id="31243"/>
    <lineage>
        <taxon>Eukaryota</taxon>
        <taxon>Metazoa</taxon>
        <taxon>Ecdysozoa</taxon>
        <taxon>Nematoda</taxon>
        <taxon>Chromadorea</taxon>
        <taxon>Rhabditida</taxon>
        <taxon>Tylenchina</taxon>
        <taxon>Tylenchomorpha</taxon>
        <taxon>Tylenchoidea</taxon>
        <taxon>Heteroderidae</taxon>
        <taxon>Heteroderinae</taxon>
        <taxon>Globodera</taxon>
    </lineage>
</organism>
<evidence type="ECO:0000313" key="5">
    <source>
        <dbReference type="WBParaSite" id="Gr19_v10_g14354.t1"/>
    </source>
</evidence>
<dbReference type="InterPro" id="IPR003877">
    <property type="entry name" value="SPRY_dom"/>
</dbReference>
<protein>
    <submittedName>
        <fullName evidence="5">B30.2/SPRY domain-containing protein</fullName>
    </submittedName>
</protein>
<dbReference type="AlphaFoldDB" id="A0A914H8Z9"/>
<evidence type="ECO:0000256" key="2">
    <source>
        <dbReference type="SAM" id="MobiDB-lite"/>
    </source>
</evidence>
<sequence>MSNLILSVYLWPSFAQPNAELADELAELAQRQQTDSPSPTESGFDLVSTAGGQNDEDGTGFGHAHVVATLQHDQLSEHQQLPTTNGQPTGKKKCLAVLQVQRVDKSTTYCPSLRYEFFTTEAEPFCASSGTEHGNPTVGHMTRAILSKHLPMSMEQLASHFDLKVQIRERAFMPDTVYIDIDRQQCWTEPVEHLGEYKVLLHPKLGDNNVGRIVRGQLANLQEKIKQMELKQLKELIAKREEYQNKQQQTIDALTVKLKVSIDQFSLKHQEHEKLLNDHQKLMEEMKEQRKMDALRQQKHQKETNDKIGWLNEDQQKLVSIDHFLLMQSDQKALLERIDGLEQKQTTNTEQQKADQKALSATIDQGMSQLKGEVIAKMGEYQKEQQQNIDDLQKTVGTLREIGLTLQNRWDSAACHKDLALSEPDRLIVQSIGGSQCHRSVFAVEPIPKNPFGIFYYEVTILEEEFFVFIGLAPKQMQWDKYVGYYKGAYAYECFGKFWGHAVEGCSYKDGRPVIGRKPWFGIGDVIGCGVNLATRQIIYTKNGRCFETTGLFVDSAAELFPCISLYFGKIEANFGPDFEYKF</sequence>
<dbReference type="Proteomes" id="UP000887572">
    <property type="component" value="Unplaced"/>
</dbReference>
<dbReference type="PROSITE" id="PS50188">
    <property type="entry name" value="B302_SPRY"/>
    <property type="match status" value="1"/>
</dbReference>
<dbReference type="Pfam" id="PF00622">
    <property type="entry name" value="SPRY"/>
    <property type="match status" value="1"/>
</dbReference>
<dbReference type="WBParaSite" id="Gr19_v10_g14354.t1">
    <property type="protein sequence ID" value="Gr19_v10_g14354.t1"/>
    <property type="gene ID" value="Gr19_v10_g14354"/>
</dbReference>
<feature type="domain" description="B30.2/SPRY" evidence="3">
    <location>
        <begin position="388"/>
        <end position="580"/>
    </location>
</feature>
<dbReference type="InterPro" id="IPR044736">
    <property type="entry name" value="Gid1/RanBPM/SPLA_SPRY"/>
</dbReference>
<dbReference type="CDD" id="cd12885">
    <property type="entry name" value="SPRY_RanBP_like"/>
    <property type="match status" value="1"/>
</dbReference>
<name>A0A914H8Z9_GLORO</name>
<reference evidence="5" key="1">
    <citation type="submission" date="2022-11" db="UniProtKB">
        <authorList>
            <consortium name="WormBaseParasite"/>
        </authorList>
    </citation>
    <scope>IDENTIFICATION</scope>
</reference>
<accession>A0A914H8Z9</accession>
<keyword evidence="4" id="KW-1185">Reference proteome</keyword>
<feature type="compositionally biased region" description="Polar residues" evidence="2">
    <location>
        <begin position="30"/>
        <end position="41"/>
    </location>
</feature>
<evidence type="ECO:0000313" key="4">
    <source>
        <dbReference type="Proteomes" id="UP000887572"/>
    </source>
</evidence>
<dbReference type="InterPro" id="IPR043136">
    <property type="entry name" value="B30.2/SPRY_sf"/>
</dbReference>
<dbReference type="Gene3D" id="2.60.120.920">
    <property type="match status" value="1"/>
</dbReference>
<evidence type="ECO:0000259" key="3">
    <source>
        <dbReference type="PROSITE" id="PS50188"/>
    </source>
</evidence>
<dbReference type="InterPro" id="IPR013320">
    <property type="entry name" value="ConA-like_dom_sf"/>
</dbReference>
<proteinExistence type="predicted"/>
<evidence type="ECO:0000256" key="1">
    <source>
        <dbReference type="SAM" id="Coils"/>
    </source>
</evidence>
<keyword evidence="1" id="KW-0175">Coiled coil</keyword>
<dbReference type="InterPro" id="IPR001870">
    <property type="entry name" value="B30.2/SPRY"/>
</dbReference>
<dbReference type="SUPFAM" id="SSF49899">
    <property type="entry name" value="Concanavalin A-like lectins/glucanases"/>
    <property type="match status" value="1"/>
</dbReference>
<dbReference type="SMART" id="SM00449">
    <property type="entry name" value="SPRY"/>
    <property type="match status" value="1"/>
</dbReference>
<feature type="coiled-coil region" evidence="1">
    <location>
        <begin position="226"/>
        <end position="305"/>
    </location>
</feature>
<feature type="region of interest" description="Disordered" evidence="2">
    <location>
        <begin position="27"/>
        <end position="61"/>
    </location>
</feature>